<reference evidence="6" key="2">
    <citation type="submission" date="2015-01" db="EMBL/GenBank/DDBJ databases">
        <title>Evolutionary Origins and Diversification of the Mycorrhizal Mutualists.</title>
        <authorList>
            <consortium name="DOE Joint Genome Institute"/>
            <consortium name="Mycorrhizal Genomics Consortium"/>
            <person name="Kohler A."/>
            <person name="Kuo A."/>
            <person name="Nagy L.G."/>
            <person name="Floudas D."/>
            <person name="Copeland A."/>
            <person name="Barry K.W."/>
            <person name="Cichocki N."/>
            <person name="Veneault-Fourrey C."/>
            <person name="LaButti K."/>
            <person name="Lindquist E.A."/>
            <person name="Lipzen A."/>
            <person name="Lundell T."/>
            <person name="Morin E."/>
            <person name="Murat C."/>
            <person name="Riley R."/>
            <person name="Ohm R."/>
            <person name="Sun H."/>
            <person name="Tunlid A."/>
            <person name="Henrissat B."/>
            <person name="Grigoriev I.V."/>
            <person name="Hibbett D.S."/>
            <person name="Martin F."/>
        </authorList>
    </citation>
    <scope>NUCLEOTIDE SEQUENCE [LARGE SCALE GENOMIC DNA]</scope>
    <source>
        <strain evidence="6">Marx 270</strain>
    </source>
</reference>
<keyword evidence="2" id="KW-0378">Hydrolase</keyword>
<dbReference type="Pfam" id="PF03372">
    <property type="entry name" value="Exo_endo_phos"/>
    <property type="match status" value="1"/>
</dbReference>
<evidence type="ECO:0000256" key="1">
    <source>
        <dbReference type="ARBA" id="ARBA00010774"/>
    </source>
</evidence>
<evidence type="ECO:0000256" key="3">
    <source>
        <dbReference type="SAM" id="MobiDB-lite"/>
    </source>
</evidence>
<protein>
    <recommendedName>
        <fullName evidence="4">Endonuclease/exonuclease/phosphatase domain-containing protein</fullName>
    </recommendedName>
</protein>
<dbReference type="Gene3D" id="3.60.10.10">
    <property type="entry name" value="Endonuclease/exonuclease/phosphatase"/>
    <property type="match status" value="1"/>
</dbReference>
<name>A0A0C3JGK9_PISTI</name>
<evidence type="ECO:0000313" key="5">
    <source>
        <dbReference type="EMBL" id="KIO08193.1"/>
    </source>
</evidence>
<dbReference type="HOGENOM" id="CLU_034867_1_0_1"/>
<feature type="region of interest" description="Disordered" evidence="3">
    <location>
        <begin position="17"/>
        <end position="41"/>
    </location>
</feature>
<dbReference type="GO" id="GO:0000175">
    <property type="term" value="F:3'-5'-RNA exonuclease activity"/>
    <property type="evidence" value="ECO:0007669"/>
    <property type="project" value="TreeGrafter"/>
</dbReference>
<dbReference type="InterPro" id="IPR036691">
    <property type="entry name" value="Endo/exonu/phosph_ase_sf"/>
</dbReference>
<dbReference type="STRING" id="870435.A0A0C3JGK9"/>
<feature type="domain" description="Endonuclease/exonuclease/phosphatase" evidence="4">
    <location>
        <begin position="67"/>
        <end position="431"/>
    </location>
</feature>
<dbReference type="FunCoup" id="A0A0C3JGK9">
    <property type="interactions" value="271"/>
</dbReference>
<reference evidence="5 6" key="1">
    <citation type="submission" date="2014-04" db="EMBL/GenBank/DDBJ databases">
        <authorList>
            <consortium name="DOE Joint Genome Institute"/>
            <person name="Kuo A."/>
            <person name="Kohler A."/>
            <person name="Costa M.D."/>
            <person name="Nagy L.G."/>
            <person name="Floudas D."/>
            <person name="Copeland A."/>
            <person name="Barry K.W."/>
            <person name="Cichocki N."/>
            <person name="Veneault-Fourrey C."/>
            <person name="LaButti K."/>
            <person name="Lindquist E.A."/>
            <person name="Lipzen A."/>
            <person name="Lundell T."/>
            <person name="Morin E."/>
            <person name="Murat C."/>
            <person name="Sun H."/>
            <person name="Tunlid A."/>
            <person name="Henrissat B."/>
            <person name="Grigoriev I.V."/>
            <person name="Hibbett D.S."/>
            <person name="Martin F."/>
            <person name="Nordberg H.P."/>
            <person name="Cantor M.N."/>
            <person name="Hua S.X."/>
        </authorList>
    </citation>
    <scope>NUCLEOTIDE SEQUENCE [LARGE SCALE GENOMIC DNA]</scope>
    <source>
        <strain evidence="5 6">Marx 270</strain>
    </source>
</reference>
<keyword evidence="6" id="KW-1185">Reference proteome</keyword>
<dbReference type="GO" id="GO:0006139">
    <property type="term" value="P:nucleobase-containing compound metabolic process"/>
    <property type="evidence" value="ECO:0007669"/>
    <property type="project" value="UniProtKB-ARBA"/>
</dbReference>
<dbReference type="OrthoDB" id="428734at2759"/>
<gene>
    <name evidence="5" type="ORF">M404DRAFT_997122</name>
</gene>
<dbReference type="EMBL" id="KN831957">
    <property type="protein sequence ID" value="KIO08193.1"/>
    <property type="molecule type" value="Genomic_DNA"/>
</dbReference>
<dbReference type="PANTHER" id="PTHR12121">
    <property type="entry name" value="CARBON CATABOLITE REPRESSOR PROTEIN 4"/>
    <property type="match status" value="1"/>
</dbReference>
<organism evidence="5 6">
    <name type="scientific">Pisolithus tinctorius Marx 270</name>
    <dbReference type="NCBI Taxonomy" id="870435"/>
    <lineage>
        <taxon>Eukaryota</taxon>
        <taxon>Fungi</taxon>
        <taxon>Dikarya</taxon>
        <taxon>Basidiomycota</taxon>
        <taxon>Agaricomycotina</taxon>
        <taxon>Agaricomycetes</taxon>
        <taxon>Agaricomycetidae</taxon>
        <taxon>Boletales</taxon>
        <taxon>Sclerodermatineae</taxon>
        <taxon>Pisolithaceae</taxon>
        <taxon>Pisolithus</taxon>
    </lineage>
</organism>
<dbReference type="InParanoid" id="A0A0C3JGK9"/>
<dbReference type="SUPFAM" id="SSF56219">
    <property type="entry name" value="DNase I-like"/>
    <property type="match status" value="1"/>
</dbReference>
<accession>A0A0C3JGK9</accession>
<proteinExistence type="inferred from homology"/>
<dbReference type="Proteomes" id="UP000054217">
    <property type="component" value="Unassembled WGS sequence"/>
</dbReference>
<evidence type="ECO:0000259" key="4">
    <source>
        <dbReference type="Pfam" id="PF03372"/>
    </source>
</evidence>
<evidence type="ECO:0000256" key="2">
    <source>
        <dbReference type="ARBA" id="ARBA00022801"/>
    </source>
</evidence>
<evidence type="ECO:0000313" key="6">
    <source>
        <dbReference type="Proteomes" id="UP000054217"/>
    </source>
</evidence>
<sequence>MSNAKYHLSPEQLAVAEEKRLKRQANRSAAQRNSSEPQRQPQFLARPWVSLSDSCKDVPGAYTVKIMTWNILAQCLMRSELFPTSGKSRKAAERERMIHDELIFYDADIMCLQEADRQDKLLPVLKNAGYSYTYATGPLKPHGCVVAYKQDMFRTVGEKVVQYDDVEARENAPVSPQARIASSHRTKNIGSLVALERVDTDKVGYIVATTHLFWHPAYTYERARQAGLLLREVVRWRDLMQLHDWPCIIAGDFNFSPEDPAYSLLVGDPLAAEQKHSLDVSRVVHVSIDPGVSMSSTTEPEEGEEGDPDRVIRNSRVAEISDGLLSDSELLDLFRCRLRSAYDEGQRVYKAMATPTDVVTFGDRIPFSTARLGTNEPMWTSYTHYWKTTLDYIFFLDSPRTHTEVIGYLQPHRTENVIQGLPQLRICGSDHFSLCAQLRTSISPCEE</sequence>
<feature type="region of interest" description="Disordered" evidence="3">
    <location>
        <begin position="291"/>
        <end position="310"/>
    </location>
</feature>
<feature type="compositionally biased region" description="Polar residues" evidence="3">
    <location>
        <begin position="26"/>
        <end position="41"/>
    </location>
</feature>
<dbReference type="InterPro" id="IPR050410">
    <property type="entry name" value="CCR4/nocturin_mRNA_transcr"/>
</dbReference>
<dbReference type="PANTHER" id="PTHR12121:SF45">
    <property type="entry name" value="NOCTURNIN"/>
    <property type="match status" value="1"/>
</dbReference>
<dbReference type="AlphaFoldDB" id="A0A0C3JGK9"/>
<comment type="similarity">
    <text evidence="1">Belongs to the CCR4/nocturin family.</text>
</comment>
<dbReference type="InterPro" id="IPR005135">
    <property type="entry name" value="Endo/exonuclease/phosphatase"/>
</dbReference>